<feature type="compositionally biased region" description="Low complexity" evidence="3">
    <location>
        <begin position="712"/>
        <end position="745"/>
    </location>
</feature>
<evidence type="ECO:0000313" key="5">
    <source>
        <dbReference type="EMBL" id="KAI8040854.1"/>
    </source>
</evidence>
<organism evidence="5 6">
    <name type="scientific">Drosophila gunungcola</name>
    <name type="common">fruit fly</name>
    <dbReference type="NCBI Taxonomy" id="103775"/>
    <lineage>
        <taxon>Eukaryota</taxon>
        <taxon>Metazoa</taxon>
        <taxon>Ecdysozoa</taxon>
        <taxon>Arthropoda</taxon>
        <taxon>Hexapoda</taxon>
        <taxon>Insecta</taxon>
        <taxon>Pterygota</taxon>
        <taxon>Neoptera</taxon>
        <taxon>Endopterygota</taxon>
        <taxon>Diptera</taxon>
        <taxon>Brachycera</taxon>
        <taxon>Muscomorpha</taxon>
        <taxon>Ephydroidea</taxon>
        <taxon>Drosophilidae</taxon>
        <taxon>Drosophila</taxon>
        <taxon>Sophophora</taxon>
    </lineage>
</organism>
<name>A0A9P9YPN9_9MUSC</name>
<dbReference type="InterPro" id="IPR035979">
    <property type="entry name" value="RBD_domain_sf"/>
</dbReference>
<dbReference type="Proteomes" id="UP001059596">
    <property type="component" value="Unassembled WGS sequence"/>
</dbReference>
<dbReference type="PROSITE" id="PS00028">
    <property type="entry name" value="ZINC_FINGER_C2H2_1"/>
    <property type="match status" value="1"/>
</dbReference>
<evidence type="ECO:0000256" key="3">
    <source>
        <dbReference type="SAM" id="MobiDB-lite"/>
    </source>
</evidence>
<feature type="region of interest" description="Disordered" evidence="3">
    <location>
        <begin position="709"/>
        <end position="856"/>
    </location>
</feature>
<dbReference type="InterPro" id="IPR000504">
    <property type="entry name" value="RRM_dom"/>
</dbReference>
<dbReference type="InterPro" id="IPR012677">
    <property type="entry name" value="Nucleotide-bd_a/b_plait_sf"/>
</dbReference>
<dbReference type="GO" id="GO:0003723">
    <property type="term" value="F:RNA binding"/>
    <property type="evidence" value="ECO:0007669"/>
    <property type="project" value="UniProtKB-UniRule"/>
</dbReference>
<evidence type="ECO:0000313" key="6">
    <source>
        <dbReference type="Proteomes" id="UP001059596"/>
    </source>
</evidence>
<protein>
    <recommendedName>
        <fullName evidence="4">RRM domain-containing protein</fullName>
    </recommendedName>
</protein>
<dbReference type="CDD" id="cd12341">
    <property type="entry name" value="RRM_hnRNPC_like"/>
    <property type="match status" value="1"/>
</dbReference>
<feature type="domain" description="RRM" evidence="4">
    <location>
        <begin position="43"/>
        <end position="114"/>
    </location>
</feature>
<accession>A0A9P9YPN9</accession>
<dbReference type="InterPro" id="IPR051186">
    <property type="entry name" value="RRM_HNRPC/RALY_subfam"/>
</dbReference>
<dbReference type="SMART" id="SM00360">
    <property type="entry name" value="RRM"/>
    <property type="match status" value="1"/>
</dbReference>
<keyword evidence="1 2" id="KW-0694">RNA-binding</keyword>
<dbReference type="FunFam" id="3.30.70.330:FF:000431">
    <property type="entry name" value="Heterogeneous nuclear ribonucleoprotein C"/>
    <property type="match status" value="1"/>
</dbReference>
<evidence type="ECO:0000256" key="2">
    <source>
        <dbReference type="PROSITE-ProRule" id="PRU00176"/>
    </source>
</evidence>
<gene>
    <name evidence="5" type="ORF">M5D96_006797</name>
</gene>
<dbReference type="EMBL" id="JAMKOV010000004">
    <property type="protein sequence ID" value="KAI8040854.1"/>
    <property type="molecule type" value="Genomic_DNA"/>
</dbReference>
<feature type="compositionally biased region" description="Polar residues" evidence="3">
    <location>
        <begin position="761"/>
        <end position="771"/>
    </location>
</feature>
<sequence>MVVVVVLVGASPVTTPLGSSTATMKLSKLSNQTNSQDPQAVNSRIFVGNLNTFQCSKTDVERMFQIYGRLAGISMHKGYAFVQFTNPFDARNACHGEDGKTVLSQTLDVNMVAEPKAHQIGRKRQNVSKTGNDWDYFYDSYCSSALLRGSGGVGGGGSNGVRAKKRKRLMTNGSGLAVAVQQQQQQQHGQHHHSAAAVAAAAAAAVHQQQQQVQQQQQQHHQQQQQHQQQVAAVAMAAMANLLPQQQLLLHQQNLLSNAAVATTATAAPGSLHWSQYKQEQQHHPHPHHPHHQQPFAVALAQSPPQQRLPPDYVKGILSLKSSLLANKQSNSGIRFGMRYTPQLENKQHLESPQQEIQVEHVANLRHCPPAHRSLVHSQMPQVKLNRYSQEFPAPHLFQPPFVPLSTRQESPQLEAQDSLDSPPTAEQLELLQQLSDFFGQRQQLQQQVQQQGQSAGCAPDKSVGKELCDAEPPADGCETTREPDKTEEEDSVSVDVKNKPAEETTTTQPKPTVNPKTKTTKPSIAKSTTHKPRTTRTTKSTTKKLPCCTKPLKQSLAKAPNIISFSLNIENDETEESKSLHQQHRSGNPDTLICGNCRESFGELSELLDHKKSYCKLRFTCKCQDVAFAASAKTPPTSAKLLCAVCKDAFANPWDLMVHAQAAHMVNIYELGDDEANSNGNIATAMATVENGHATIAADEAATKQLQMPASSALNKEPNNNNKISNNNNNNNNNSDTTASSNNNGHMSPSGTGIIMASGSVENGTASDMDSNCLDIKFSPSPSPKEVGDMAIHSPGTDSLTIPLQDQHRDDLSLDGRMSSSSQQTHHSDDLNGKLLNGSVSSRGSSPGLEADEPPATRACIVRTLSIEASGPTAAPTANALSLMSNSLSLALAPQ</sequence>
<dbReference type="AlphaFoldDB" id="A0A9P9YPN9"/>
<dbReference type="Pfam" id="PF00076">
    <property type="entry name" value="RRM_1"/>
    <property type="match status" value="1"/>
</dbReference>
<proteinExistence type="predicted"/>
<evidence type="ECO:0000259" key="4">
    <source>
        <dbReference type="PROSITE" id="PS50102"/>
    </source>
</evidence>
<reference evidence="5" key="1">
    <citation type="journal article" date="2023" name="Genome Biol. Evol.">
        <title>Long-read-based Genome Assembly of Drosophila gunungcola Reveals Fewer Chemosensory Genes in Flower-breeding Species.</title>
        <authorList>
            <person name="Negi A."/>
            <person name="Liao B.Y."/>
            <person name="Yeh S.D."/>
        </authorList>
    </citation>
    <scope>NUCLEOTIDE SEQUENCE</scope>
    <source>
        <strain evidence="5">Sukarami</strain>
    </source>
</reference>
<dbReference type="PANTHER" id="PTHR13968:SF26">
    <property type="entry name" value="RRM DOMAIN-CONTAINING PROTEIN"/>
    <property type="match status" value="1"/>
</dbReference>
<feature type="region of interest" description="Disordered" evidence="3">
    <location>
        <begin position="180"/>
        <end position="203"/>
    </location>
</feature>
<dbReference type="PANTHER" id="PTHR13968">
    <property type="entry name" value="HETEROGENEOUS NUCLEAR RIBONUCLEOPROTEIN"/>
    <property type="match status" value="1"/>
</dbReference>
<dbReference type="GO" id="GO:0005634">
    <property type="term" value="C:nucleus"/>
    <property type="evidence" value="ECO:0007669"/>
    <property type="project" value="TreeGrafter"/>
</dbReference>
<comment type="caution">
    <text evidence="5">The sequence shown here is derived from an EMBL/GenBank/DDBJ whole genome shotgun (WGS) entry which is preliminary data.</text>
</comment>
<evidence type="ECO:0000256" key="1">
    <source>
        <dbReference type="ARBA" id="ARBA00022884"/>
    </source>
</evidence>
<feature type="region of interest" description="Disordered" evidence="3">
    <location>
        <begin position="456"/>
        <end position="542"/>
    </location>
</feature>
<dbReference type="PROSITE" id="PS50102">
    <property type="entry name" value="RRM"/>
    <property type="match status" value="1"/>
</dbReference>
<dbReference type="InterPro" id="IPR013087">
    <property type="entry name" value="Znf_C2H2_type"/>
</dbReference>
<keyword evidence="6" id="KW-1185">Reference proteome</keyword>
<feature type="compositionally biased region" description="Low complexity" evidence="3">
    <location>
        <begin position="505"/>
        <end position="523"/>
    </location>
</feature>
<dbReference type="SUPFAM" id="SSF54928">
    <property type="entry name" value="RNA-binding domain, RBD"/>
    <property type="match status" value="1"/>
</dbReference>
<dbReference type="Gene3D" id="3.30.70.330">
    <property type="match status" value="1"/>
</dbReference>